<dbReference type="PANTHER" id="PTHR43227:SF11">
    <property type="entry name" value="BLL4140 PROTEIN"/>
    <property type="match status" value="1"/>
</dbReference>
<accession>A0ABW0VNX4</accession>
<feature type="transmembrane region" description="Helical" evidence="7">
    <location>
        <begin position="106"/>
        <end position="130"/>
    </location>
</feature>
<evidence type="ECO:0000256" key="5">
    <source>
        <dbReference type="ARBA" id="ARBA00022989"/>
    </source>
</evidence>
<evidence type="ECO:0000256" key="3">
    <source>
        <dbReference type="ARBA" id="ARBA00022475"/>
    </source>
</evidence>
<dbReference type="SUPFAM" id="SSF161098">
    <property type="entry name" value="MetI-like"/>
    <property type="match status" value="1"/>
</dbReference>
<dbReference type="RefSeq" id="WP_379186034.1">
    <property type="nucleotide sequence ID" value="NZ_JBHSOW010000002.1"/>
</dbReference>
<dbReference type="Gene3D" id="1.10.3720.10">
    <property type="entry name" value="MetI-like"/>
    <property type="match status" value="1"/>
</dbReference>
<evidence type="ECO:0000256" key="6">
    <source>
        <dbReference type="ARBA" id="ARBA00023136"/>
    </source>
</evidence>
<dbReference type="EMBL" id="JBHSOW010000002">
    <property type="protein sequence ID" value="MFC5647593.1"/>
    <property type="molecule type" value="Genomic_DNA"/>
</dbReference>
<comment type="similarity">
    <text evidence="7">Belongs to the binding-protein-dependent transport system permease family.</text>
</comment>
<feature type="transmembrane region" description="Helical" evidence="7">
    <location>
        <begin position="68"/>
        <end position="86"/>
    </location>
</feature>
<dbReference type="InterPro" id="IPR050809">
    <property type="entry name" value="UgpAE/MalFG_permease"/>
</dbReference>
<evidence type="ECO:0000256" key="7">
    <source>
        <dbReference type="RuleBase" id="RU363032"/>
    </source>
</evidence>
<proteinExistence type="inferred from homology"/>
<keyword evidence="6 7" id="KW-0472">Membrane</keyword>
<dbReference type="InterPro" id="IPR000515">
    <property type="entry name" value="MetI-like"/>
</dbReference>
<evidence type="ECO:0000256" key="2">
    <source>
        <dbReference type="ARBA" id="ARBA00022448"/>
    </source>
</evidence>
<reference evidence="10" key="1">
    <citation type="journal article" date="2019" name="Int. J. Syst. Evol. Microbiol.">
        <title>The Global Catalogue of Microorganisms (GCM) 10K type strain sequencing project: providing services to taxonomists for standard genome sequencing and annotation.</title>
        <authorList>
            <consortium name="The Broad Institute Genomics Platform"/>
            <consortium name="The Broad Institute Genome Sequencing Center for Infectious Disease"/>
            <person name="Wu L."/>
            <person name="Ma J."/>
        </authorList>
    </citation>
    <scope>NUCLEOTIDE SEQUENCE [LARGE SCALE GENOMIC DNA]</scope>
    <source>
        <strain evidence="10">CGMCC 1.3240</strain>
    </source>
</reference>
<comment type="subcellular location">
    <subcellularLocation>
        <location evidence="1 7">Cell membrane</location>
        <topology evidence="1 7">Multi-pass membrane protein</topology>
    </subcellularLocation>
</comment>
<evidence type="ECO:0000256" key="4">
    <source>
        <dbReference type="ARBA" id="ARBA00022692"/>
    </source>
</evidence>
<keyword evidence="4 7" id="KW-0812">Transmembrane</keyword>
<sequence length="287" mass="32661">MYLLFMPGIVYFLIFAYIPFYGLLIAFKDFQMYKGIWASPWVGFDNFVYIFSSEKFQQVFKNTISIHMYRLIAGFPIPILFALLLNEVRRMWFKRWVQTITYFPHFLSWVVFSGIVINFIGPIGIINTILKGYGMEPINFLTSPGMFQALLVITGILKEFGWGAIIYLAALSAIDPHLFEAARVDGASKLRQIWHVTLPGLRPMIVLLLVLNLGHLMDAGFDQIYMLYNPAVLDVADIIDTYVYRVGLLDANFEVATAVGLFKGFVGLILIVAANSIVKKLEGRSLW</sequence>
<dbReference type="PANTHER" id="PTHR43227">
    <property type="entry name" value="BLL4140 PROTEIN"/>
    <property type="match status" value="1"/>
</dbReference>
<keyword evidence="5 7" id="KW-1133">Transmembrane helix</keyword>
<feature type="transmembrane region" description="Helical" evidence="7">
    <location>
        <begin position="6"/>
        <end position="27"/>
    </location>
</feature>
<keyword evidence="2 7" id="KW-0813">Transport</keyword>
<dbReference type="InterPro" id="IPR035906">
    <property type="entry name" value="MetI-like_sf"/>
</dbReference>
<evidence type="ECO:0000259" key="8">
    <source>
        <dbReference type="PROSITE" id="PS50928"/>
    </source>
</evidence>
<dbReference type="Pfam" id="PF00528">
    <property type="entry name" value="BPD_transp_1"/>
    <property type="match status" value="1"/>
</dbReference>
<organism evidence="9 10">
    <name type="scientific">Paenibacillus solisilvae</name>
    <dbReference type="NCBI Taxonomy" id="2486751"/>
    <lineage>
        <taxon>Bacteria</taxon>
        <taxon>Bacillati</taxon>
        <taxon>Bacillota</taxon>
        <taxon>Bacilli</taxon>
        <taxon>Bacillales</taxon>
        <taxon>Paenibacillaceae</taxon>
        <taxon>Paenibacillus</taxon>
    </lineage>
</organism>
<gene>
    <name evidence="9" type="ORF">ACFPYJ_00320</name>
</gene>
<dbReference type="PROSITE" id="PS50928">
    <property type="entry name" value="ABC_TM1"/>
    <property type="match status" value="1"/>
</dbReference>
<feature type="transmembrane region" description="Helical" evidence="7">
    <location>
        <begin position="150"/>
        <end position="173"/>
    </location>
</feature>
<evidence type="ECO:0000313" key="9">
    <source>
        <dbReference type="EMBL" id="MFC5647593.1"/>
    </source>
</evidence>
<protein>
    <submittedName>
        <fullName evidence="9">ABC transporter permease</fullName>
    </submittedName>
</protein>
<feature type="transmembrane region" description="Helical" evidence="7">
    <location>
        <begin position="193"/>
        <end position="213"/>
    </location>
</feature>
<dbReference type="Proteomes" id="UP001596047">
    <property type="component" value="Unassembled WGS sequence"/>
</dbReference>
<keyword evidence="10" id="KW-1185">Reference proteome</keyword>
<evidence type="ECO:0000256" key="1">
    <source>
        <dbReference type="ARBA" id="ARBA00004651"/>
    </source>
</evidence>
<comment type="caution">
    <text evidence="9">The sequence shown here is derived from an EMBL/GenBank/DDBJ whole genome shotgun (WGS) entry which is preliminary data.</text>
</comment>
<feature type="domain" description="ABC transmembrane type-1" evidence="8">
    <location>
        <begin position="60"/>
        <end position="274"/>
    </location>
</feature>
<dbReference type="CDD" id="cd06261">
    <property type="entry name" value="TM_PBP2"/>
    <property type="match status" value="1"/>
</dbReference>
<evidence type="ECO:0000313" key="10">
    <source>
        <dbReference type="Proteomes" id="UP001596047"/>
    </source>
</evidence>
<feature type="transmembrane region" description="Helical" evidence="7">
    <location>
        <begin position="256"/>
        <end position="278"/>
    </location>
</feature>
<keyword evidence="3" id="KW-1003">Cell membrane</keyword>
<name>A0ABW0VNX4_9BACL</name>